<organism evidence="4 5">
    <name type="scientific">Paramecium sonneborni</name>
    <dbReference type="NCBI Taxonomy" id="65129"/>
    <lineage>
        <taxon>Eukaryota</taxon>
        <taxon>Sar</taxon>
        <taxon>Alveolata</taxon>
        <taxon>Ciliophora</taxon>
        <taxon>Intramacronucleata</taxon>
        <taxon>Oligohymenophorea</taxon>
        <taxon>Peniculida</taxon>
        <taxon>Parameciidae</taxon>
        <taxon>Paramecium</taxon>
    </lineage>
</organism>
<sequence length="246" mass="28046">MINNNSQLNFYLLIIIVNQNVQNVIIHNVLNVCHVGIYLIFNDCNTQSTNINQVICGDGIIQDFEQCDDANTIPFDGCFECQYQCDENCIDCIDGICLQQELIILDCDYGFHLIDQNCLSICGDLIIASDEKCDDDNNEPFDGCFQCQYSCSLYCKNCIEGQCMICDIGYLLQNNRCQEYCGDGIKSFNEQCDDGNQFSLDGCSEECQIENLWKCNTDEQEMSICFQSDNPIVELQYLNITFNKKL</sequence>
<keyword evidence="2" id="KW-0677">Repeat</keyword>
<dbReference type="OrthoDB" id="28293at2759"/>
<name>A0A8S1RMX3_9CILI</name>
<reference evidence="4" key="1">
    <citation type="submission" date="2021-01" db="EMBL/GenBank/DDBJ databases">
        <authorList>
            <consortium name="Genoscope - CEA"/>
            <person name="William W."/>
        </authorList>
    </citation>
    <scope>NUCLEOTIDE SEQUENCE</scope>
</reference>
<dbReference type="PANTHER" id="PTHR38934">
    <property type="entry name" value="HYPHALLY REGULATED CELL WALL PROTEIN 1"/>
    <property type="match status" value="1"/>
</dbReference>
<gene>
    <name evidence="4" type="ORF">PSON_ATCC_30995.1.T2280009</name>
</gene>
<dbReference type="NCBIfam" id="TIGR02232">
    <property type="entry name" value="myxo_disulf_rpt"/>
    <property type="match status" value="2"/>
</dbReference>
<dbReference type="Proteomes" id="UP000692954">
    <property type="component" value="Unassembled WGS sequence"/>
</dbReference>
<dbReference type="EMBL" id="CAJJDN010000228">
    <property type="protein sequence ID" value="CAD8129536.1"/>
    <property type="molecule type" value="Genomic_DNA"/>
</dbReference>
<keyword evidence="5" id="KW-1185">Reference proteome</keyword>
<dbReference type="InterPro" id="IPR011936">
    <property type="entry name" value="Myxo_disulph_rpt"/>
</dbReference>
<evidence type="ECO:0008006" key="6">
    <source>
        <dbReference type="Google" id="ProtNLM"/>
    </source>
</evidence>
<protein>
    <recommendedName>
        <fullName evidence="6">Insulin-like growth factor binding protein, N-terminal</fullName>
    </recommendedName>
</protein>
<keyword evidence="1" id="KW-0732">Signal</keyword>
<evidence type="ECO:0000256" key="2">
    <source>
        <dbReference type="ARBA" id="ARBA00022737"/>
    </source>
</evidence>
<proteinExistence type="predicted"/>
<keyword evidence="3" id="KW-1015">Disulfide bond</keyword>
<evidence type="ECO:0000256" key="1">
    <source>
        <dbReference type="ARBA" id="ARBA00022729"/>
    </source>
</evidence>
<dbReference type="AlphaFoldDB" id="A0A8S1RMX3"/>
<dbReference type="PANTHER" id="PTHR38934:SF6">
    <property type="entry name" value="CHROMOSOME UNDETERMINED SCAFFOLD_176, WHOLE GENOME SHOTGUN SEQUENCE"/>
    <property type="match status" value="1"/>
</dbReference>
<dbReference type="Pfam" id="PF13948">
    <property type="entry name" value="DUF4215"/>
    <property type="match status" value="3"/>
</dbReference>
<accession>A0A8S1RMX3</accession>
<evidence type="ECO:0000313" key="5">
    <source>
        <dbReference type="Proteomes" id="UP000692954"/>
    </source>
</evidence>
<evidence type="ECO:0000256" key="3">
    <source>
        <dbReference type="ARBA" id="ARBA00023157"/>
    </source>
</evidence>
<comment type="caution">
    <text evidence="4">The sequence shown here is derived from an EMBL/GenBank/DDBJ whole genome shotgun (WGS) entry which is preliminary data.</text>
</comment>
<evidence type="ECO:0000313" key="4">
    <source>
        <dbReference type="EMBL" id="CAD8129536.1"/>
    </source>
</evidence>